<dbReference type="Gene3D" id="1.25.40.10">
    <property type="entry name" value="Tetratricopeptide repeat domain"/>
    <property type="match status" value="2"/>
</dbReference>
<dbReference type="Gene3D" id="1.10.220.160">
    <property type="match status" value="1"/>
</dbReference>
<dbReference type="EMBL" id="NCKU01003782">
    <property type="protein sequence ID" value="RWS06919.1"/>
    <property type="molecule type" value="Genomic_DNA"/>
</dbReference>
<dbReference type="Gene3D" id="6.10.140.2220">
    <property type="match status" value="1"/>
</dbReference>
<dbReference type="CDD" id="cd10536">
    <property type="entry name" value="SET_SMYD4"/>
    <property type="match status" value="1"/>
</dbReference>
<dbReference type="PANTHER" id="PTHR46165">
    <property type="entry name" value="SET AND MYND DOMAIN-CONTAINING PROTEIN 4"/>
    <property type="match status" value="1"/>
</dbReference>
<dbReference type="InterPro" id="IPR052097">
    <property type="entry name" value="SET-MYND_domain_protein"/>
</dbReference>
<dbReference type="Gene3D" id="2.170.270.10">
    <property type="entry name" value="SET domain"/>
    <property type="match status" value="1"/>
</dbReference>
<evidence type="ECO:0000256" key="4">
    <source>
        <dbReference type="ARBA" id="ARBA00022603"/>
    </source>
</evidence>
<dbReference type="Proteomes" id="UP000285301">
    <property type="component" value="Unassembled WGS sequence"/>
</dbReference>
<evidence type="ECO:0000313" key="14">
    <source>
        <dbReference type="Proteomes" id="UP000285301"/>
    </source>
</evidence>
<reference evidence="12" key="2">
    <citation type="submission" date="2018-11" db="EMBL/GenBank/DDBJ databases">
        <title>Trombidioid mite genomics.</title>
        <authorList>
            <person name="Dong X."/>
        </authorList>
    </citation>
    <scope>NUCLEOTIDE SEQUENCE</scope>
    <source>
        <strain evidence="12">UoL-WK</strain>
    </source>
</reference>
<keyword evidence="6" id="KW-0949">S-adenosyl-L-methionine</keyword>
<dbReference type="GO" id="GO:0042826">
    <property type="term" value="F:histone deacetylase binding"/>
    <property type="evidence" value="ECO:0007669"/>
    <property type="project" value="TreeGrafter"/>
</dbReference>
<evidence type="ECO:0000256" key="9">
    <source>
        <dbReference type="PROSITE-ProRule" id="PRU00339"/>
    </source>
</evidence>
<accession>A0A443QV89</accession>
<dbReference type="PANTHER" id="PTHR46165:SF2">
    <property type="entry name" value="SET AND MYND DOMAIN-CONTAINING PROTEIN 4"/>
    <property type="match status" value="1"/>
</dbReference>
<evidence type="ECO:0000256" key="6">
    <source>
        <dbReference type="ARBA" id="ARBA00022691"/>
    </source>
</evidence>
<dbReference type="GO" id="GO:0008170">
    <property type="term" value="F:N-methyltransferase activity"/>
    <property type="evidence" value="ECO:0007669"/>
    <property type="project" value="UniProtKB-ARBA"/>
</dbReference>
<dbReference type="EMBL" id="NCKU01003756">
    <property type="protein sequence ID" value="RWS06976.1"/>
    <property type="molecule type" value="Genomic_DNA"/>
</dbReference>
<keyword evidence="7" id="KW-0539">Nucleus</keyword>
<dbReference type="InterPro" id="IPR019734">
    <property type="entry name" value="TPR_rpt"/>
</dbReference>
<dbReference type="GO" id="GO:0008757">
    <property type="term" value="F:S-adenosylmethionine-dependent methyltransferase activity"/>
    <property type="evidence" value="ECO:0007669"/>
    <property type="project" value="UniProtKB-ARBA"/>
</dbReference>
<dbReference type="GO" id="GO:0008276">
    <property type="term" value="F:protein methyltransferase activity"/>
    <property type="evidence" value="ECO:0007669"/>
    <property type="project" value="UniProtKB-ARBA"/>
</dbReference>
<evidence type="ECO:0000256" key="7">
    <source>
        <dbReference type="ARBA" id="ARBA00023242"/>
    </source>
</evidence>
<evidence type="ECO:0000256" key="2">
    <source>
        <dbReference type="ARBA" id="ARBA00004496"/>
    </source>
</evidence>
<dbReference type="PROSITE" id="PS50280">
    <property type="entry name" value="SET"/>
    <property type="match status" value="1"/>
</dbReference>
<comment type="catalytic activity">
    <reaction evidence="8">
        <text>L-lysyl-[protein] + S-adenosyl-L-methionine = N(6)-methyl-L-lysyl-[protein] + S-adenosyl-L-homocysteine + H(+)</text>
        <dbReference type="Rhea" id="RHEA:51736"/>
        <dbReference type="Rhea" id="RHEA-COMP:9752"/>
        <dbReference type="Rhea" id="RHEA-COMP:13053"/>
        <dbReference type="ChEBI" id="CHEBI:15378"/>
        <dbReference type="ChEBI" id="CHEBI:29969"/>
        <dbReference type="ChEBI" id="CHEBI:57856"/>
        <dbReference type="ChEBI" id="CHEBI:59789"/>
        <dbReference type="ChEBI" id="CHEBI:61929"/>
    </reaction>
</comment>
<keyword evidence="4" id="KW-0489">Methyltransferase</keyword>
<dbReference type="AlphaFoldDB" id="A0A443QV89"/>
<dbReference type="GO" id="GO:0032259">
    <property type="term" value="P:methylation"/>
    <property type="evidence" value="ECO:0007669"/>
    <property type="project" value="UniProtKB-KW"/>
</dbReference>
<dbReference type="InterPro" id="IPR046341">
    <property type="entry name" value="SET_dom_sf"/>
</dbReference>
<evidence type="ECO:0000256" key="3">
    <source>
        <dbReference type="ARBA" id="ARBA00022490"/>
    </source>
</evidence>
<dbReference type="SUPFAM" id="SSF48452">
    <property type="entry name" value="TPR-like"/>
    <property type="match status" value="2"/>
</dbReference>
<organism evidence="12 14">
    <name type="scientific">Dinothrombium tinctorium</name>
    <dbReference type="NCBI Taxonomy" id="1965070"/>
    <lineage>
        <taxon>Eukaryota</taxon>
        <taxon>Metazoa</taxon>
        <taxon>Ecdysozoa</taxon>
        <taxon>Arthropoda</taxon>
        <taxon>Chelicerata</taxon>
        <taxon>Arachnida</taxon>
        <taxon>Acari</taxon>
        <taxon>Acariformes</taxon>
        <taxon>Trombidiformes</taxon>
        <taxon>Prostigmata</taxon>
        <taxon>Anystina</taxon>
        <taxon>Parasitengona</taxon>
        <taxon>Trombidioidea</taxon>
        <taxon>Trombidiidae</taxon>
        <taxon>Dinothrombium</taxon>
    </lineage>
</organism>
<dbReference type="GO" id="GO:0005634">
    <property type="term" value="C:nucleus"/>
    <property type="evidence" value="ECO:0007669"/>
    <property type="project" value="UniProtKB-SubCell"/>
</dbReference>
<keyword evidence="10" id="KW-0175">Coiled coil</keyword>
<keyword evidence="3" id="KW-0963">Cytoplasm</keyword>
<evidence type="ECO:0000256" key="5">
    <source>
        <dbReference type="ARBA" id="ARBA00022679"/>
    </source>
</evidence>
<gene>
    <name evidence="12" type="ORF">B4U79_07233</name>
    <name evidence="13" type="ORF">B4U79_10966</name>
</gene>
<protein>
    <submittedName>
        <fullName evidence="12">SET and MYND domain-containing protein (SMYD)-like protein</fullName>
    </submittedName>
</protein>
<dbReference type="InterPro" id="IPR001214">
    <property type="entry name" value="SET_dom"/>
</dbReference>
<proteinExistence type="predicted"/>
<dbReference type="GO" id="GO:0005737">
    <property type="term" value="C:cytoplasm"/>
    <property type="evidence" value="ECO:0007669"/>
    <property type="project" value="UniProtKB-SubCell"/>
</dbReference>
<dbReference type="SUPFAM" id="SSF82199">
    <property type="entry name" value="SET domain"/>
    <property type="match status" value="1"/>
</dbReference>
<evidence type="ECO:0000313" key="13">
    <source>
        <dbReference type="EMBL" id="RWS06976.1"/>
    </source>
</evidence>
<dbReference type="PROSITE" id="PS50005">
    <property type="entry name" value="TPR"/>
    <property type="match status" value="1"/>
</dbReference>
<feature type="domain" description="SET" evidence="11">
    <location>
        <begin position="348"/>
        <end position="530"/>
    </location>
</feature>
<evidence type="ECO:0000256" key="8">
    <source>
        <dbReference type="ARBA" id="ARBA00048985"/>
    </source>
</evidence>
<dbReference type="SMART" id="SM00028">
    <property type="entry name" value="TPR"/>
    <property type="match status" value="5"/>
</dbReference>
<sequence length="789" mass="90263">MSALNDSNVSEFVLEANEIKDDEEFGNDFSKFIETLRCKFIDEEKFLKLSSNEEKVKYCLQNECVREMMKSFIEKNGSNARVKCSTKARSHRIEGNKFYKQKKYEEAFKCYSQALLEAPFPSHSCSCEELSLAFANRSAASFHLKQYRQCLKDIDYAIKYKYPSNQMHTLLLRRALCLKAFDNLKEAENSINEALNRIEDLTGQNNCEIEAINQMNKQDLKKSIMESFISFKDCCKADKTETYKETFTPQLNHNSKVPSANSFVKLNHSEAKGRYLTVTKRVDLDEAILAEKPFAAILNIQCIDHFCHNCCQELNEALFPCKNCCEVQFCSETCYEEAMQSYHALECESISLIQSTGVVRLALRILLTAGIDKARIVAKENIEKSGNQKHLRDYKSLLSLIDHSDNVPFVVSARQTLAACFYLVLLSLKMSLIQENDKDFYFIGALILKHIQQVSCNSMVMFHQPLIPGPMDIIGIDVKNQVIGTAIYSTLSLVNHSCVPNCDAFFNGSFIVLKARQSIAVGEEITISYGPLYRKMSRIERLATLKSQYYFGCECTACNLRTIDEKKLEGMIEIDAVYCNECRGPFILDSETEGGCLKCKTKKFNEVETSLCISNAKKLLSIGKALIQFGRVTDAEKQFQKALTYLNKVCFANNRLMVTVYTELFYANILKENFEEAKKYCEEALKIKRLIFGEESAEYYCTLLQLMNIKWAQQKKVYQKSATNTHRINSMNKKLIQKLENESKDVIARTKNLLNTFKTMNVYTILDSSVVTCLKELVELEKVRIQSNK</sequence>
<dbReference type="InterPro" id="IPR044421">
    <property type="entry name" value="SMYD4_SET"/>
</dbReference>
<reference evidence="12 14" key="1">
    <citation type="journal article" date="2018" name="Gigascience">
        <title>Genomes of trombidid mites reveal novel predicted allergens and laterally-transferred genes associated with secondary metabolism.</title>
        <authorList>
            <person name="Dong X."/>
            <person name="Chaisiri K."/>
            <person name="Xia D."/>
            <person name="Armstrong S.D."/>
            <person name="Fang Y."/>
            <person name="Donnelly M.J."/>
            <person name="Kadowaki T."/>
            <person name="McGarry J.W."/>
            <person name="Darby A.C."/>
            <person name="Makepeace B.L."/>
        </authorList>
    </citation>
    <scope>NUCLEOTIDE SEQUENCE [LARGE SCALE GENOMIC DNA]</scope>
    <source>
        <strain evidence="12">UoL-WK</strain>
    </source>
</reference>
<feature type="coiled-coil region" evidence="10">
    <location>
        <begin position="177"/>
        <end position="204"/>
    </location>
</feature>
<comment type="subcellular location">
    <subcellularLocation>
        <location evidence="2">Cytoplasm</location>
    </subcellularLocation>
    <subcellularLocation>
        <location evidence="1">Nucleus</location>
    </subcellularLocation>
</comment>
<dbReference type="OrthoDB" id="62495at2759"/>
<dbReference type="InterPro" id="IPR011990">
    <property type="entry name" value="TPR-like_helical_dom_sf"/>
</dbReference>
<name>A0A443QV89_9ACAR</name>
<dbReference type="Pfam" id="PF00856">
    <property type="entry name" value="SET"/>
    <property type="match status" value="1"/>
</dbReference>
<comment type="caution">
    <text evidence="12">The sequence shown here is derived from an EMBL/GenBank/DDBJ whole genome shotgun (WGS) entry which is preliminary data.</text>
</comment>
<evidence type="ECO:0000256" key="1">
    <source>
        <dbReference type="ARBA" id="ARBA00004123"/>
    </source>
</evidence>
<evidence type="ECO:0000313" key="12">
    <source>
        <dbReference type="EMBL" id="RWS06919.1"/>
    </source>
</evidence>
<evidence type="ECO:0000259" key="11">
    <source>
        <dbReference type="PROSITE" id="PS50280"/>
    </source>
</evidence>
<keyword evidence="9" id="KW-0802">TPR repeat</keyword>
<evidence type="ECO:0000256" key="10">
    <source>
        <dbReference type="SAM" id="Coils"/>
    </source>
</evidence>
<keyword evidence="5" id="KW-0808">Transferase</keyword>
<keyword evidence="14" id="KW-1185">Reference proteome</keyword>
<dbReference type="STRING" id="1965070.A0A443QV89"/>
<feature type="repeat" description="TPR" evidence="9">
    <location>
        <begin position="88"/>
        <end position="121"/>
    </location>
</feature>